<dbReference type="SUPFAM" id="SSF55136">
    <property type="entry name" value="Probable bacterial effector-binding domain"/>
    <property type="match status" value="1"/>
</dbReference>
<name>S0GQD6_9BACT</name>
<dbReference type="InterPro" id="IPR029442">
    <property type="entry name" value="GyrI-like"/>
</dbReference>
<keyword evidence="2" id="KW-0804">Transcription</keyword>
<organism evidence="4 5">
    <name type="scientific">Parabacteroides goldsteinii dnLKV18</name>
    <dbReference type="NCBI Taxonomy" id="1235789"/>
    <lineage>
        <taxon>Bacteria</taxon>
        <taxon>Pseudomonadati</taxon>
        <taxon>Bacteroidota</taxon>
        <taxon>Bacteroidia</taxon>
        <taxon>Bacteroidales</taxon>
        <taxon>Tannerellaceae</taxon>
        <taxon>Parabacteroides</taxon>
    </lineage>
</organism>
<dbReference type="Gene3D" id="3.20.80.10">
    <property type="entry name" value="Regulatory factor, effector binding domain"/>
    <property type="match status" value="1"/>
</dbReference>
<dbReference type="Pfam" id="PF12833">
    <property type="entry name" value="HTH_18"/>
    <property type="match status" value="1"/>
</dbReference>
<dbReference type="SMART" id="SM00871">
    <property type="entry name" value="AraC_E_bind"/>
    <property type="match status" value="1"/>
</dbReference>
<evidence type="ECO:0000313" key="5">
    <source>
        <dbReference type="Proteomes" id="UP000014140"/>
    </source>
</evidence>
<dbReference type="PROSITE" id="PS01124">
    <property type="entry name" value="HTH_ARAC_FAMILY_2"/>
    <property type="match status" value="1"/>
</dbReference>
<comment type="caution">
    <text evidence="4">The sequence shown here is derived from an EMBL/GenBank/DDBJ whole genome shotgun (WGS) entry which is preliminary data.</text>
</comment>
<dbReference type="PANTHER" id="PTHR40055">
    <property type="entry name" value="TRANSCRIPTIONAL REGULATOR YGIV-RELATED"/>
    <property type="match status" value="1"/>
</dbReference>
<dbReference type="Gene3D" id="1.10.10.60">
    <property type="entry name" value="Homeodomain-like"/>
    <property type="match status" value="2"/>
</dbReference>
<dbReference type="SUPFAM" id="SSF46689">
    <property type="entry name" value="Homeodomain-like"/>
    <property type="match status" value="1"/>
</dbReference>
<dbReference type="Pfam" id="PF06445">
    <property type="entry name" value="GyrI-like"/>
    <property type="match status" value="1"/>
</dbReference>
<dbReference type="InterPro" id="IPR010499">
    <property type="entry name" value="AraC_E-bd"/>
</dbReference>
<evidence type="ECO:0000313" key="4">
    <source>
        <dbReference type="EMBL" id="EOS15768.1"/>
    </source>
</evidence>
<dbReference type="InterPro" id="IPR011256">
    <property type="entry name" value="Reg_factor_effector_dom_sf"/>
</dbReference>
<dbReference type="Proteomes" id="UP000014140">
    <property type="component" value="Unassembled WGS sequence"/>
</dbReference>
<dbReference type="SMART" id="SM00342">
    <property type="entry name" value="HTH_ARAC"/>
    <property type="match status" value="1"/>
</dbReference>
<dbReference type="AlphaFoldDB" id="S0GQD6"/>
<keyword evidence="1" id="KW-0805">Transcription regulation</keyword>
<dbReference type="InterPro" id="IPR018060">
    <property type="entry name" value="HTH_AraC"/>
</dbReference>
<dbReference type="InterPro" id="IPR050908">
    <property type="entry name" value="SmbC-like"/>
</dbReference>
<reference evidence="4 5" key="1">
    <citation type="submission" date="2013-04" db="EMBL/GenBank/DDBJ databases">
        <title>The Genome Sequence of Parabacteroides goldsteinii dnLKV18.</title>
        <authorList>
            <consortium name="The Broad Institute Genomics Platform"/>
            <consortium name="The Broad Institute Genome Sequencing Center for Infectious Disease"/>
            <person name="Earl A."/>
            <person name="Xavier R."/>
            <person name="Kuhn K."/>
            <person name="Stappenbeck T."/>
            <person name="Walker B."/>
            <person name="Young S."/>
            <person name="Zeng Q."/>
            <person name="Gargeya S."/>
            <person name="Fitzgerald M."/>
            <person name="Haas B."/>
            <person name="Abouelleil A."/>
            <person name="Allen A.W."/>
            <person name="Alvarado L."/>
            <person name="Arachchi H.M."/>
            <person name="Berlin A.M."/>
            <person name="Chapman S.B."/>
            <person name="Gainer-Dewar J."/>
            <person name="Goldberg J."/>
            <person name="Griggs A."/>
            <person name="Gujja S."/>
            <person name="Hansen M."/>
            <person name="Howarth C."/>
            <person name="Imamovic A."/>
            <person name="Ireland A."/>
            <person name="Larimer J."/>
            <person name="McCowan C."/>
            <person name="Murphy C."/>
            <person name="Pearson M."/>
            <person name="Poon T.W."/>
            <person name="Priest M."/>
            <person name="Roberts A."/>
            <person name="Saif S."/>
            <person name="Shea T."/>
            <person name="Sisk P."/>
            <person name="Sykes S."/>
            <person name="Wortman J."/>
            <person name="Nusbaum C."/>
            <person name="Birren B."/>
        </authorList>
    </citation>
    <scope>NUCLEOTIDE SEQUENCE [LARGE SCALE GENOMIC DNA]</scope>
    <source>
        <strain evidence="5">dnLKV18</strain>
    </source>
</reference>
<evidence type="ECO:0000256" key="1">
    <source>
        <dbReference type="ARBA" id="ARBA00023015"/>
    </source>
</evidence>
<accession>S0GQD6</accession>
<evidence type="ECO:0000259" key="3">
    <source>
        <dbReference type="PROSITE" id="PS01124"/>
    </source>
</evidence>
<sequence>MNYKAQIDTVLHYINSQIQKDWSAEADNAFNNATSIAQLADIACLSKRNFQLMFKSYMKETVKQYVNRLRTEYGLYLLKKNVLSQKEIAEHIGWANETAFYNAFKKKFTQSPTKYKVEKFEKLHTPDIECYQIDYTLIELPETPIIFFLYQGSYVDYISELFEEDSWNKLYEYAEQNHLLSSKEEYWGICYDDCDITADEKCRFYAGLTVNNLPQIKITDEIKTMYLPKANYAVYTHKGPYDKLESFYNAILQQIPKGYDLSEGLILERYLNSIAETSEEEGLLTEVLLPVIPNLLQ</sequence>
<proteinExistence type="predicted"/>
<dbReference type="GO" id="GO:0003700">
    <property type="term" value="F:DNA-binding transcription factor activity"/>
    <property type="evidence" value="ECO:0007669"/>
    <property type="project" value="InterPro"/>
</dbReference>
<dbReference type="InterPro" id="IPR009057">
    <property type="entry name" value="Homeodomain-like_sf"/>
</dbReference>
<dbReference type="PATRIC" id="fig|1235789.3.peg.4096"/>
<dbReference type="RefSeq" id="WP_010800900.1">
    <property type="nucleotide sequence ID" value="NZ_KE159520.1"/>
</dbReference>
<evidence type="ECO:0000256" key="2">
    <source>
        <dbReference type="ARBA" id="ARBA00023163"/>
    </source>
</evidence>
<feature type="domain" description="HTH araC/xylS-type" evidence="3">
    <location>
        <begin position="8"/>
        <end position="118"/>
    </location>
</feature>
<dbReference type="PANTHER" id="PTHR40055:SF1">
    <property type="entry name" value="TRANSCRIPTIONAL REGULATOR YGIV-RELATED"/>
    <property type="match status" value="1"/>
</dbReference>
<dbReference type="GO" id="GO:0043565">
    <property type="term" value="F:sequence-specific DNA binding"/>
    <property type="evidence" value="ECO:0007669"/>
    <property type="project" value="InterPro"/>
</dbReference>
<keyword evidence="5" id="KW-1185">Reference proteome</keyword>
<dbReference type="EMBL" id="ASSQ01000020">
    <property type="protein sequence ID" value="EOS15768.1"/>
    <property type="molecule type" value="Genomic_DNA"/>
</dbReference>
<gene>
    <name evidence="4" type="ORF">C803_04080</name>
</gene>
<dbReference type="HOGENOM" id="CLU_000445_81_1_10"/>
<protein>
    <recommendedName>
        <fullName evidence="3">HTH araC/xylS-type domain-containing protein</fullName>
    </recommendedName>
</protein>